<dbReference type="Pfam" id="PF20516">
    <property type="entry name" value="PDDEXK_12"/>
    <property type="match status" value="1"/>
</dbReference>
<accession>A0AAI8VPD2</accession>
<name>A0AAI8VPD2_9PEZI</name>
<dbReference type="Proteomes" id="UP001295740">
    <property type="component" value="Unassembled WGS sequence"/>
</dbReference>
<comment type="caution">
    <text evidence="3">The sequence shown here is derived from an EMBL/GenBank/DDBJ whole genome shotgun (WGS) entry which is preliminary data.</text>
</comment>
<evidence type="ECO:0000313" key="4">
    <source>
        <dbReference type="Proteomes" id="UP001295740"/>
    </source>
</evidence>
<evidence type="ECO:0000256" key="1">
    <source>
        <dbReference type="SAM" id="MobiDB-lite"/>
    </source>
</evidence>
<gene>
    <name evidence="3" type="ORF">KHLLAP_LOCUS9077</name>
</gene>
<feature type="region of interest" description="Disordered" evidence="1">
    <location>
        <begin position="228"/>
        <end position="257"/>
    </location>
</feature>
<feature type="domain" description="PD-(D/E)XK nuclease-like" evidence="2">
    <location>
        <begin position="125"/>
        <end position="232"/>
    </location>
</feature>
<organism evidence="3 4">
    <name type="scientific">Anthostomella pinea</name>
    <dbReference type="NCBI Taxonomy" id="933095"/>
    <lineage>
        <taxon>Eukaryota</taxon>
        <taxon>Fungi</taxon>
        <taxon>Dikarya</taxon>
        <taxon>Ascomycota</taxon>
        <taxon>Pezizomycotina</taxon>
        <taxon>Sordariomycetes</taxon>
        <taxon>Xylariomycetidae</taxon>
        <taxon>Xylariales</taxon>
        <taxon>Xylariaceae</taxon>
        <taxon>Anthostomella</taxon>
    </lineage>
</organism>
<dbReference type="InterPro" id="IPR046797">
    <property type="entry name" value="PDDEXK_12"/>
</dbReference>
<protein>
    <submittedName>
        <fullName evidence="3">Uu.00g136350.m01.CDS01</fullName>
    </submittedName>
</protein>
<dbReference type="AlphaFoldDB" id="A0AAI8VPD2"/>
<sequence length="291" mass="31667">MFTNLECLVACPAYPNEVQLGAILGQLLDGLSYIESEKVKCETLVGSQQLPDDTHRIYRRLLDVANYGEGIYPPEVKGRILASLGSRTRPPPDNFWAACHTQTGSHIRTGHATEEGVSPAIDHFLQAEMDGLERIEHTARTSLDTGRSESAWDAFLHIPLLQLALRGYHYRDHALQPSKCGPALELCTTARIVPQFAPGAAQGPTGRGPDWAASKMVDIVLGLRLDSSLPDDPTHSTAPSAPDIQGHAGSTPNFDAQLPPKLDDDNMRKLHKAIRTVVALQVQQDGTVWGC</sequence>
<keyword evidence="4" id="KW-1185">Reference proteome</keyword>
<proteinExistence type="predicted"/>
<evidence type="ECO:0000259" key="2">
    <source>
        <dbReference type="Pfam" id="PF20516"/>
    </source>
</evidence>
<evidence type="ECO:0000313" key="3">
    <source>
        <dbReference type="EMBL" id="CAJ2508609.1"/>
    </source>
</evidence>
<reference evidence="3" key="1">
    <citation type="submission" date="2023-10" db="EMBL/GenBank/DDBJ databases">
        <authorList>
            <person name="Hackl T."/>
        </authorList>
    </citation>
    <scope>NUCLEOTIDE SEQUENCE</scope>
</reference>
<dbReference type="EMBL" id="CAUWAG010000012">
    <property type="protein sequence ID" value="CAJ2508609.1"/>
    <property type="molecule type" value="Genomic_DNA"/>
</dbReference>